<feature type="chain" id="PRO_5046899420" evidence="2">
    <location>
        <begin position="24"/>
        <end position="654"/>
    </location>
</feature>
<dbReference type="SUPFAM" id="SSF81296">
    <property type="entry name" value="E set domains"/>
    <property type="match status" value="1"/>
</dbReference>
<keyword evidence="1" id="KW-0378">Hydrolase</keyword>
<accession>A0ABS9CG09</accession>
<dbReference type="InterPro" id="IPR014756">
    <property type="entry name" value="Ig_E-set"/>
</dbReference>
<dbReference type="SUPFAM" id="SSF53474">
    <property type="entry name" value="alpha/beta-Hydrolases"/>
    <property type="match status" value="1"/>
</dbReference>
<dbReference type="CDD" id="cd02858">
    <property type="entry name" value="E_set_Esterase_N"/>
    <property type="match status" value="1"/>
</dbReference>
<reference evidence="4 5" key="1">
    <citation type="submission" date="2020-12" db="EMBL/GenBank/DDBJ databases">
        <title>Whole genome sequences of gut porcine anaerobes.</title>
        <authorList>
            <person name="Kubasova T."/>
            <person name="Jahodarova E."/>
            <person name="Rychlik I."/>
        </authorList>
    </citation>
    <scope>NUCLEOTIDE SEQUENCE [LARGE SCALE GENOMIC DNA]</scope>
    <source>
        <strain evidence="4 5">An925</strain>
    </source>
</reference>
<gene>
    <name evidence="4" type="ORF">I6E12_03965</name>
</gene>
<sequence length="654" mass="72948">MKRLKLIISMLLLMILHVSASSADQTVLSVGVDPNFQIYLCLGQSNMEGNATPEACDRVGVNPRFVSMNVFDDEKAGWHKFQWRTAVPPLVAPQTGLTPADYFGRRMVDFLPEEVRVGVVMAAVGGASIDLFDKRLYSDYLKKQPDWMKNFARRYDGNPYACLIAAAREAMKQGVIKGILFHQGETNTADPTWPARVKTVYDDILADLGLQAVDVPLLMGEVVQTDQGGHCGSHNAIIDDIAKTIPTAHVISSKDCPQRGDGLHFTAEGYRILGKRYADVMLQLLGAPKQMHASAKKGSLAENAIEGNEFPRIDAQHRAYFRLHAPEARDVKVDICGKKYPMLRDSNGEWYGVTDPLVVGFHYYVFNVDGVSVTDPACDTYFGCHRLMSGLDVPEGDEGNYYHPQQGVAQGQVRSCTYFAASQGKFRRAMVYTPAEYERNKSKRYPVLYLQHGMGEDETGWSHQGHMNHILDNLIATGECVPMIVVMESGDVKAPFVPKRGATPDASRNGYGASFYQVLNDDLIPMIDKTFRTKTDRESRAMAGLSWGGFQSFNTVLTHLDRFAYLGTFSGAIFGVDVKTCHNGVFADADRFNKQMKYMFMGCGTEENFGTGKMVNDLKALGINVTYYESKGTAHEWLTWRRCLRQFVPHLFKK</sequence>
<dbReference type="Pfam" id="PF00756">
    <property type="entry name" value="Esterase"/>
    <property type="match status" value="1"/>
</dbReference>
<dbReference type="Gene3D" id="3.40.50.1110">
    <property type="entry name" value="SGNH hydrolase"/>
    <property type="match status" value="1"/>
</dbReference>
<keyword evidence="5" id="KW-1185">Reference proteome</keyword>
<feature type="domain" description="Sialate O-acetylesterase" evidence="3">
    <location>
        <begin position="36"/>
        <end position="283"/>
    </location>
</feature>
<dbReference type="InterPro" id="IPR013783">
    <property type="entry name" value="Ig-like_fold"/>
</dbReference>
<dbReference type="Gene3D" id="2.60.40.10">
    <property type="entry name" value="Immunoglobulins"/>
    <property type="match status" value="1"/>
</dbReference>
<feature type="signal peptide" evidence="2">
    <location>
        <begin position="1"/>
        <end position="23"/>
    </location>
</feature>
<dbReference type="InterPro" id="IPR005181">
    <property type="entry name" value="SASA"/>
</dbReference>
<keyword evidence="2" id="KW-0732">Signal</keyword>
<dbReference type="InterPro" id="IPR000801">
    <property type="entry name" value="Esterase-like"/>
</dbReference>
<comment type="caution">
    <text evidence="4">The sequence shown here is derived from an EMBL/GenBank/DDBJ whole genome shotgun (WGS) entry which is preliminary data.</text>
</comment>
<evidence type="ECO:0000256" key="1">
    <source>
        <dbReference type="ARBA" id="ARBA00022801"/>
    </source>
</evidence>
<protein>
    <submittedName>
        <fullName evidence="4">Acetyl xylan esterase</fullName>
    </submittedName>
</protein>
<evidence type="ECO:0000313" key="5">
    <source>
        <dbReference type="Proteomes" id="UP001200470"/>
    </source>
</evidence>
<dbReference type="Gene3D" id="3.40.50.1820">
    <property type="entry name" value="alpha/beta hydrolase"/>
    <property type="match status" value="1"/>
</dbReference>
<evidence type="ECO:0000313" key="4">
    <source>
        <dbReference type="EMBL" id="MCF2563267.1"/>
    </source>
</evidence>
<dbReference type="Pfam" id="PF03629">
    <property type="entry name" value="SASA"/>
    <property type="match status" value="1"/>
</dbReference>
<dbReference type="EMBL" id="JADYTN010000006">
    <property type="protein sequence ID" value="MCF2563267.1"/>
    <property type="molecule type" value="Genomic_DNA"/>
</dbReference>
<name>A0ABS9CG09_9BACT</name>
<dbReference type="InterPro" id="IPR036514">
    <property type="entry name" value="SGNH_hydro_sf"/>
</dbReference>
<dbReference type="InterPro" id="IPR029058">
    <property type="entry name" value="AB_hydrolase_fold"/>
</dbReference>
<dbReference type="PANTHER" id="PTHR48098">
    <property type="entry name" value="ENTEROCHELIN ESTERASE-RELATED"/>
    <property type="match status" value="1"/>
</dbReference>
<dbReference type="InterPro" id="IPR050583">
    <property type="entry name" value="Mycobacterial_A85_antigen"/>
</dbReference>
<dbReference type="Proteomes" id="UP001200470">
    <property type="component" value="Unassembled WGS sequence"/>
</dbReference>
<organism evidence="4 5">
    <name type="scientific">Xylanibacter brevis</name>
    <dbReference type="NCBI Taxonomy" id="83231"/>
    <lineage>
        <taxon>Bacteria</taxon>
        <taxon>Pseudomonadati</taxon>
        <taxon>Bacteroidota</taxon>
        <taxon>Bacteroidia</taxon>
        <taxon>Bacteroidales</taxon>
        <taxon>Prevotellaceae</taxon>
        <taxon>Xylanibacter</taxon>
    </lineage>
</organism>
<evidence type="ECO:0000259" key="3">
    <source>
        <dbReference type="Pfam" id="PF03629"/>
    </source>
</evidence>
<dbReference type="PANTHER" id="PTHR48098:SF1">
    <property type="entry name" value="DIACYLGLYCEROL ACYLTRANSFERASE_MYCOLYLTRANSFERASE AG85A"/>
    <property type="match status" value="1"/>
</dbReference>
<proteinExistence type="predicted"/>
<dbReference type="SUPFAM" id="SSF52266">
    <property type="entry name" value="SGNH hydrolase"/>
    <property type="match status" value="1"/>
</dbReference>
<evidence type="ECO:0000256" key="2">
    <source>
        <dbReference type="SAM" id="SignalP"/>
    </source>
</evidence>